<evidence type="ECO:0000313" key="9">
    <source>
        <dbReference type="Proteomes" id="UP000440004"/>
    </source>
</evidence>
<keyword evidence="2" id="KW-0547">Nucleotide-binding</keyword>
<proteinExistence type="predicted"/>
<evidence type="ECO:0000256" key="1">
    <source>
        <dbReference type="ARBA" id="ARBA00022679"/>
    </source>
</evidence>
<organism evidence="8 9">
    <name type="scientific">Alkalibaculum sporogenes</name>
    <dbReference type="NCBI Taxonomy" id="2655001"/>
    <lineage>
        <taxon>Bacteria</taxon>
        <taxon>Bacillati</taxon>
        <taxon>Bacillota</taxon>
        <taxon>Clostridia</taxon>
        <taxon>Eubacteriales</taxon>
        <taxon>Eubacteriaceae</taxon>
        <taxon>Alkalibaculum</taxon>
    </lineage>
</organism>
<dbReference type="SMART" id="SM00382">
    <property type="entry name" value="AAA"/>
    <property type="match status" value="1"/>
</dbReference>
<dbReference type="Gene3D" id="1.10.1790.10">
    <property type="entry name" value="PRD domain"/>
    <property type="match status" value="1"/>
</dbReference>
<dbReference type="SUPFAM" id="SSF52540">
    <property type="entry name" value="P-loop containing nucleoside triphosphate hydrolases"/>
    <property type="match status" value="1"/>
</dbReference>
<evidence type="ECO:0000259" key="7">
    <source>
        <dbReference type="PROSITE" id="PS51372"/>
    </source>
</evidence>
<dbReference type="Pfam" id="PF00158">
    <property type="entry name" value="Sigma54_activat"/>
    <property type="match status" value="1"/>
</dbReference>
<dbReference type="PANTHER" id="PTHR32071:SF38">
    <property type="entry name" value="PSP OPERON TRANSCRIPTIONAL ACTIVATOR"/>
    <property type="match status" value="1"/>
</dbReference>
<dbReference type="SUPFAM" id="SSF53062">
    <property type="entry name" value="PTS system fructose IIA component-like"/>
    <property type="match status" value="1"/>
</dbReference>
<dbReference type="GO" id="GO:0016020">
    <property type="term" value="C:membrane"/>
    <property type="evidence" value="ECO:0007669"/>
    <property type="project" value="InterPro"/>
</dbReference>
<dbReference type="Pfam" id="PF04552">
    <property type="entry name" value="Sigma54_DBD"/>
    <property type="match status" value="1"/>
</dbReference>
<dbReference type="Pfam" id="PF03610">
    <property type="entry name" value="EIIA-man"/>
    <property type="match status" value="1"/>
</dbReference>
<dbReference type="InterPro" id="IPR016152">
    <property type="entry name" value="PTrfase/Anion_transptr"/>
</dbReference>
<dbReference type="RefSeq" id="WP_152803008.1">
    <property type="nucleotide sequence ID" value="NZ_WHNX01000008.1"/>
</dbReference>
<dbReference type="SUPFAM" id="SSF55804">
    <property type="entry name" value="Phoshotransferase/anion transport protein"/>
    <property type="match status" value="1"/>
</dbReference>
<comment type="caution">
    <text evidence="8">The sequence shown here is derived from an EMBL/GenBank/DDBJ whole genome shotgun (WGS) entry which is preliminary data.</text>
</comment>
<dbReference type="InterPro" id="IPR003593">
    <property type="entry name" value="AAA+_ATPase"/>
</dbReference>
<dbReference type="InterPro" id="IPR036662">
    <property type="entry name" value="PTS_EIIA_man-typ_sf"/>
</dbReference>
<dbReference type="Pfam" id="PF00874">
    <property type="entry name" value="PRD"/>
    <property type="match status" value="1"/>
</dbReference>
<evidence type="ECO:0000256" key="3">
    <source>
        <dbReference type="ARBA" id="ARBA00022840"/>
    </source>
</evidence>
<dbReference type="PROSITE" id="PS00676">
    <property type="entry name" value="SIGMA54_INTERACT_2"/>
    <property type="match status" value="1"/>
</dbReference>
<name>A0A6A7K7M3_9FIRM</name>
<evidence type="ECO:0000259" key="6">
    <source>
        <dbReference type="PROSITE" id="PS51096"/>
    </source>
</evidence>
<dbReference type="SUPFAM" id="SSF63520">
    <property type="entry name" value="PTS-regulatory domain, PRD"/>
    <property type="match status" value="1"/>
</dbReference>
<feature type="domain" description="PTS EIIA type-2" evidence="5">
    <location>
        <begin position="823"/>
        <end position="960"/>
    </location>
</feature>
<dbReference type="Proteomes" id="UP000440004">
    <property type="component" value="Unassembled WGS sequence"/>
</dbReference>
<keyword evidence="9" id="KW-1185">Reference proteome</keyword>
<dbReference type="Gene3D" id="3.40.50.300">
    <property type="entry name" value="P-loop containing nucleotide triphosphate hydrolases"/>
    <property type="match status" value="1"/>
</dbReference>
<dbReference type="PROSITE" id="PS50045">
    <property type="entry name" value="SIGMA54_INTERACT_4"/>
    <property type="match status" value="1"/>
</dbReference>
<feature type="domain" description="PTS EIIA type-4" evidence="6">
    <location>
        <begin position="594"/>
        <end position="729"/>
    </location>
</feature>
<dbReference type="GO" id="GO:0009401">
    <property type="term" value="P:phosphoenolpyruvate-dependent sugar phosphotransferase system"/>
    <property type="evidence" value="ECO:0007669"/>
    <property type="project" value="InterPro"/>
</dbReference>
<dbReference type="Gene3D" id="3.40.930.10">
    <property type="entry name" value="Mannitol-specific EII, Chain A"/>
    <property type="match status" value="1"/>
</dbReference>
<dbReference type="GO" id="GO:0016740">
    <property type="term" value="F:transferase activity"/>
    <property type="evidence" value="ECO:0007669"/>
    <property type="project" value="UniProtKB-KW"/>
</dbReference>
<dbReference type="CDD" id="cd00009">
    <property type="entry name" value="AAA"/>
    <property type="match status" value="1"/>
</dbReference>
<dbReference type="InterPro" id="IPR011608">
    <property type="entry name" value="PRD"/>
</dbReference>
<reference evidence="8 9" key="1">
    <citation type="submission" date="2019-10" db="EMBL/GenBank/DDBJ databases">
        <title>Alkalibaculum tamaniensis sp.nov., a new alkaliphilic acetogen, isolated on methoxylated aromatics from a mud volcano.</title>
        <authorList>
            <person name="Khomyakova M.A."/>
            <person name="Merkel A.Y."/>
            <person name="Bonch-Osmolovskaya E.A."/>
            <person name="Slobodkin A.I."/>
        </authorList>
    </citation>
    <scope>NUCLEOTIDE SEQUENCE [LARGE SCALE GENOMIC DNA]</scope>
    <source>
        <strain evidence="8 9">M08DMB</strain>
    </source>
</reference>
<protein>
    <submittedName>
        <fullName evidence="8">PRD domain-containing protein</fullName>
    </submittedName>
</protein>
<dbReference type="Gene3D" id="3.40.50.510">
    <property type="entry name" value="Phosphotransferase system, mannose-type IIA component"/>
    <property type="match status" value="1"/>
</dbReference>
<dbReference type="InterPro" id="IPR007634">
    <property type="entry name" value="RNA_pol_sigma_54_DNA-bd"/>
</dbReference>
<dbReference type="AlphaFoldDB" id="A0A6A7K7M3"/>
<keyword evidence="1" id="KW-0808">Transferase</keyword>
<dbReference type="Pfam" id="PF00359">
    <property type="entry name" value="PTS_EIIA_2"/>
    <property type="match status" value="1"/>
</dbReference>
<evidence type="ECO:0000259" key="4">
    <source>
        <dbReference type="PROSITE" id="PS50045"/>
    </source>
</evidence>
<dbReference type="InterPro" id="IPR004701">
    <property type="entry name" value="PTS_EIIA_man-typ"/>
</dbReference>
<dbReference type="InterPro" id="IPR002178">
    <property type="entry name" value="PTS_EIIA_type-2_dom"/>
</dbReference>
<sequence length="963" mass="110091">MEISNEERIQKIIDEENKYNPFTDEDIANSMEVLRETVTNLRKKLGIPNSRERKKEVIVKEILNLISREKNPSNSDILEELKVMGAKISQSILDEIFDNLSFYKEKYSIENSSGNSENSFSKLIGHERSLTKIIKQAQASLLYPPFGLSTLIIGESGIGKTLFADCMYDFALENNIIKSGSPYITLNCADYADNPQLLLSILYGYKKGSFTGAEDDTPGFVEKANNGILFLDEIHRLPPKGQEILFTLLDKGKFRRLGETYNERSAKVLFLCATTENIESSLLISFRRRIPMIISIPPLEDRSLEEKIELACNFFQEECNRTNLKLFVDSKVLEAFVLKKYQGNIGQMKSEIKVTCANAYVDNIGRKSKEIHIGLNDILYNNIFSEGLNFESSSMIKIKTLINDKVFMPYMSENSVITKKIITENYEISKDIYQQIEEKYYEIKKLNVGQEETKNILWTYVLNTFNRIESDAVSNKEVDSDDIDNLVDRKLIKLVSEFVSCLQDKNSRIEINKNILNHLSIHLNEAIKRINFKQVIINPNLKKIINEYNEEYKIAKLLVDRIEKEYQIVIPDDEVGFIAMYMKALKKTEITDERIGIIILSHGKVASEMVSVVNKLMNVDFPIAIDMPLNESPTKIFERTIEIAKIIDNGNGILFFSDMGSLLNIGDVVSKRTGIKTRTIDRVDIVTLIEAVRKVYISEGALDHIYFNIVNSRYALCQTYSTNQSKPSVIVTLCLTGKGLAVKIKQSLLDAYNGIEIITIGMMNEKLAEKMKLIKQKYNIIAAIGTMNPNIEGINYIQYSEDLIKSKYLELLINKDSIDVRKNVLNKDLIIVDKIFKSKAELLDYTYSLLYNGCYVKKEYINSLIQREDMNTTYVKGGIAIPHGMPAYVNKTTLLIVKLKEKINWDKECRKVDMIFMPVVKENDIKLINTLLKIVKSVDIVSSIKKSKSNEEIYKLISEIINK</sequence>
<feature type="domain" description="Sigma-54 factor interaction" evidence="4">
    <location>
        <begin position="123"/>
        <end position="357"/>
    </location>
</feature>
<evidence type="ECO:0000259" key="5">
    <source>
        <dbReference type="PROSITE" id="PS51094"/>
    </source>
</evidence>
<dbReference type="PROSITE" id="PS51094">
    <property type="entry name" value="PTS_EIIA_TYPE_2"/>
    <property type="match status" value="1"/>
</dbReference>
<dbReference type="PANTHER" id="PTHR32071">
    <property type="entry name" value="TRANSCRIPTIONAL REGULATORY PROTEIN"/>
    <property type="match status" value="1"/>
</dbReference>
<dbReference type="EMBL" id="WHNX01000008">
    <property type="protein sequence ID" value="MPW25488.1"/>
    <property type="molecule type" value="Genomic_DNA"/>
</dbReference>
<dbReference type="InterPro" id="IPR027417">
    <property type="entry name" value="P-loop_NTPase"/>
</dbReference>
<evidence type="ECO:0000313" key="8">
    <source>
        <dbReference type="EMBL" id="MPW25488.1"/>
    </source>
</evidence>
<dbReference type="PROSITE" id="PS51096">
    <property type="entry name" value="PTS_EIIA_TYPE_4"/>
    <property type="match status" value="1"/>
</dbReference>
<keyword evidence="3" id="KW-0067">ATP-binding</keyword>
<dbReference type="CDD" id="cd00211">
    <property type="entry name" value="PTS_IIA_fru"/>
    <property type="match status" value="1"/>
</dbReference>
<accession>A0A6A7K7M3</accession>
<dbReference type="GO" id="GO:0005524">
    <property type="term" value="F:ATP binding"/>
    <property type="evidence" value="ECO:0007669"/>
    <property type="project" value="UniProtKB-KW"/>
</dbReference>
<dbReference type="GO" id="GO:0001216">
    <property type="term" value="F:DNA-binding transcription activator activity"/>
    <property type="evidence" value="ECO:0007669"/>
    <property type="project" value="InterPro"/>
</dbReference>
<dbReference type="InterPro" id="IPR002078">
    <property type="entry name" value="Sigma_54_int"/>
</dbReference>
<feature type="domain" description="PRD" evidence="7">
    <location>
        <begin position="486"/>
        <end position="592"/>
    </location>
</feature>
<gene>
    <name evidence="8" type="ORF">GC105_06775</name>
</gene>
<dbReference type="InterPro" id="IPR036634">
    <property type="entry name" value="PRD_sf"/>
</dbReference>
<evidence type="ECO:0000256" key="2">
    <source>
        <dbReference type="ARBA" id="ARBA00022741"/>
    </source>
</evidence>
<dbReference type="InterPro" id="IPR025943">
    <property type="entry name" value="Sigma_54_int_dom_ATP-bd_2"/>
</dbReference>
<dbReference type="Gene3D" id="1.10.10.60">
    <property type="entry name" value="Homeodomain-like"/>
    <property type="match status" value="1"/>
</dbReference>
<dbReference type="PROSITE" id="PS51372">
    <property type="entry name" value="PRD_2"/>
    <property type="match status" value="1"/>
</dbReference>